<dbReference type="SUPFAM" id="SSF55083">
    <property type="entry name" value="6-hydroxymethyl-7,8-dihydropterin pyrophosphokinase, HPPK"/>
    <property type="match status" value="1"/>
</dbReference>
<evidence type="ECO:0000256" key="1">
    <source>
        <dbReference type="ARBA" id="ARBA00005051"/>
    </source>
</evidence>
<dbReference type="PANTHER" id="PTHR43071:SF1">
    <property type="entry name" value="2-AMINO-4-HYDROXY-6-HYDROXYMETHYLDIHYDROPTERIDINE PYROPHOSPHOKINASE"/>
    <property type="match status" value="1"/>
</dbReference>
<organism evidence="9">
    <name type="scientific">Aerophobetes bacterium</name>
    <dbReference type="NCBI Taxonomy" id="2030807"/>
    <lineage>
        <taxon>Bacteria</taxon>
        <taxon>Candidatus Aerophobota</taxon>
    </lineage>
</organism>
<keyword evidence="6" id="KW-0067">ATP-binding</keyword>
<evidence type="ECO:0000256" key="2">
    <source>
        <dbReference type="ARBA" id="ARBA00013253"/>
    </source>
</evidence>
<dbReference type="PANTHER" id="PTHR43071">
    <property type="entry name" value="2-AMINO-4-HYDROXY-6-HYDROXYMETHYLDIHYDROPTERIDINE PYROPHOSPHOKINASE"/>
    <property type="match status" value="1"/>
</dbReference>
<dbReference type="Gene3D" id="3.30.70.560">
    <property type="entry name" value="7,8-Dihydro-6-hydroxymethylpterin-pyrophosphokinase HPPK"/>
    <property type="match status" value="1"/>
</dbReference>
<dbReference type="InterPro" id="IPR000550">
    <property type="entry name" value="Hppk"/>
</dbReference>
<dbReference type="InterPro" id="IPR035907">
    <property type="entry name" value="Hppk_sf"/>
</dbReference>
<dbReference type="EMBL" id="DRBC01000388">
    <property type="protein sequence ID" value="HDN85374.1"/>
    <property type="molecule type" value="Genomic_DNA"/>
</dbReference>
<dbReference type="Proteomes" id="UP000885660">
    <property type="component" value="Unassembled WGS sequence"/>
</dbReference>
<evidence type="ECO:0000313" key="9">
    <source>
        <dbReference type="EMBL" id="HDN85374.1"/>
    </source>
</evidence>
<proteinExistence type="predicted"/>
<keyword evidence="5" id="KW-0418">Kinase</keyword>
<dbReference type="GO" id="GO:0046654">
    <property type="term" value="P:tetrahydrofolate biosynthetic process"/>
    <property type="evidence" value="ECO:0007669"/>
    <property type="project" value="UniProtKB-UniPathway"/>
</dbReference>
<name>A0A7V0N0D7_UNCAE</name>
<protein>
    <recommendedName>
        <fullName evidence="2">2-amino-4-hydroxy-6-hydroxymethyldihydropteridine diphosphokinase</fullName>
        <ecNumber evidence="2">2.7.6.3</ecNumber>
    </recommendedName>
</protein>
<evidence type="ECO:0000256" key="6">
    <source>
        <dbReference type="ARBA" id="ARBA00022840"/>
    </source>
</evidence>
<dbReference type="AlphaFoldDB" id="A0A7V0N0D7"/>
<dbReference type="EC" id="2.7.6.3" evidence="2"/>
<dbReference type="GO" id="GO:0005524">
    <property type="term" value="F:ATP binding"/>
    <property type="evidence" value="ECO:0007669"/>
    <property type="project" value="UniProtKB-KW"/>
</dbReference>
<evidence type="ECO:0000256" key="4">
    <source>
        <dbReference type="ARBA" id="ARBA00022741"/>
    </source>
</evidence>
<comment type="caution">
    <text evidence="9">The sequence shown here is derived from an EMBL/GenBank/DDBJ whole genome shotgun (WGS) entry which is preliminary data.</text>
</comment>
<dbReference type="Pfam" id="PF01288">
    <property type="entry name" value="HPPK"/>
    <property type="match status" value="1"/>
</dbReference>
<evidence type="ECO:0000256" key="5">
    <source>
        <dbReference type="ARBA" id="ARBA00022777"/>
    </source>
</evidence>
<feature type="domain" description="7,8-dihydro-6-hydroxymethylpterin-pyrophosphokinase" evidence="8">
    <location>
        <begin position="18"/>
        <end position="141"/>
    </location>
</feature>
<comment type="pathway">
    <text evidence="1">Cofactor biosynthesis; tetrahydrofolate biosynthesis; 2-amino-4-hydroxy-6-hydroxymethyl-7,8-dihydropteridine diphosphate from 7,8-dihydroneopterin triphosphate: step 4/4.</text>
</comment>
<evidence type="ECO:0000256" key="7">
    <source>
        <dbReference type="ARBA" id="ARBA00022909"/>
    </source>
</evidence>
<dbReference type="GO" id="GO:0003848">
    <property type="term" value="F:2-amino-4-hydroxy-6-hydroxymethyldihydropteridine diphosphokinase activity"/>
    <property type="evidence" value="ECO:0007669"/>
    <property type="project" value="UniProtKB-EC"/>
</dbReference>
<evidence type="ECO:0000256" key="3">
    <source>
        <dbReference type="ARBA" id="ARBA00022679"/>
    </source>
</evidence>
<keyword evidence="7" id="KW-0289">Folate biosynthesis</keyword>
<dbReference type="CDD" id="cd00483">
    <property type="entry name" value="HPPK"/>
    <property type="match status" value="1"/>
</dbReference>
<dbReference type="UniPathway" id="UPA00077">
    <property type="reaction ID" value="UER00155"/>
</dbReference>
<keyword evidence="4" id="KW-0547">Nucleotide-binding</keyword>
<dbReference type="NCBIfam" id="TIGR01498">
    <property type="entry name" value="folK"/>
    <property type="match status" value="1"/>
</dbReference>
<sequence>MKDQSILRIFFLKMIDVYIALGTNRGSRLDNIRLALERLRKTVVVEKISSLYLTQPVDIKGGWFINCVIKARTDKDPLQLLNCLMQIEKRMGRIRGEREKRTIDLDLLFYGEKIIKKKTLTIPHPRLHQRRFVLVPLAEINSQLKHPVFEKTIADLLRELQDFHEVEKIEQPISN</sequence>
<keyword evidence="3 9" id="KW-0808">Transferase</keyword>
<dbReference type="GO" id="GO:0046656">
    <property type="term" value="P:folic acid biosynthetic process"/>
    <property type="evidence" value="ECO:0007669"/>
    <property type="project" value="UniProtKB-KW"/>
</dbReference>
<dbReference type="GO" id="GO:0016301">
    <property type="term" value="F:kinase activity"/>
    <property type="evidence" value="ECO:0007669"/>
    <property type="project" value="UniProtKB-KW"/>
</dbReference>
<evidence type="ECO:0000259" key="8">
    <source>
        <dbReference type="Pfam" id="PF01288"/>
    </source>
</evidence>
<accession>A0A7V0N0D7</accession>
<reference evidence="9" key="1">
    <citation type="journal article" date="2020" name="mSystems">
        <title>Genome- and Community-Level Interaction Insights into Carbon Utilization and Element Cycling Functions of Hydrothermarchaeota in Hydrothermal Sediment.</title>
        <authorList>
            <person name="Zhou Z."/>
            <person name="Liu Y."/>
            <person name="Xu W."/>
            <person name="Pan J."/>
            <person name="Luo Z.H."/>
            <person name="Li M."/>
        </authorList>
    </citation>
    <scope>NUCLEOTIDE SEQUENCE [LARGE SCALE GENOMIC DNA]</scope>
    <source>
        <strain evidence="9">HyVt-219</strain>
    </source>
</reference>
<gene>
    <name evidence="9" type="primary">folK</name>
    <name evidence="9" type="ORF">ENG47_06445</name>
</gene>